<dbReference type="PROSITE" id="PS51257">
    <property type="entry name" value="PROKAR_LIPOPROTEIN"/>
    <property type="match status" value="1"/>
</dbReference>
<dbReference type="AlphaFoldDB" id="A0A0M5IU69"/>
<reference evidence="4 5" key="1">
    <citation type="submission" date="2015-07" db="EMBL/GenBank/DDBJ databases">
        <title>Isolation and Genomic Characterization of a Novel Halophilic Metal-Reducing Deltaproteobacterium from the Deep Subsurface.</title>
        <authorList>
            <person name="Badalamenti J.P."/>
            <person name="Summers Z.M."/>
            <person name="Gralnick J.A."/>
            <person name="Bond D.R."/>
        </authorList>
    </citation>
    <scope>NUCLEOTIDE SEQUENCE [LARGE SCALE GENOMIC DNA]</scope>
    <source>
        <strain evidence="4 5">WTL</strain>
    </source>
</reference>
<name>A0A0M5IU69_9BACT</name>
<dbReference type="Proteomes" id="UP000057158">
    <property type="component" value="Chromosome"/>
</dbReference>
<proteinExistence type="predicted"/>
<evidence type="ECO:0000256" key="2">
    <source>
        <dbReference type="SAM" id="SignalP"/>
    </source>
</evidence>
<feature type="signal peptide" evidence="2">
    <location>
        <begin position="1"/>
        <end position="21"/>
    </location>
</feature>
<keyword evidence="5" id="KW-1185">Reference proteome</keyword>
<feature type="compositionally biased region" description="Polar residues" evidence="1">
    <location>
        <begin position="37"/>
        <end position="50"/>
    </location>
</feature>
<dbReference type="EMBL" id="CP010802">
    <property type="protein sequence ID" value="ALC17131.1"/>
    <property type="molecule type" value="Genomic_DNA"/>
</dbReference>
<feature type="region of interest" description="Disordered" evidence="1">
    <location>
        <begin position="30"/>
        <end position="50"/>
    </location>
</feature>
<dbReference type="PANTHER" id="PTHR43031:SF1">
    <property type="entry name" value="PYRIDINE NUCLEOTIDE-DISULPHIDE OXIDOREDUCTASE"/>
    <property type="match status" value="1"/>
</dbReference>
<dbReference type="Pfam" id="PF00581">
    <property type="entry name" value="Rhodanese"/>
    <property type="match status" value="2"/>
</dbReference>
<dbReference type="PANTHER" id="PTHR43031">
    <property type="entry name" value="FAD-DEPENDENT OXIDOREDUCTASE"/>
    <property type="match status" value="1"/>
</dbReference>
<feature type="domain" description="Rhodanese" evidence="3">
    <location>
        <begin position="279"/>
        <end position="361"/>
    </location>
</feature>
<dbReference type="OrthoDB" id="9776795at2"/>
<evidence type="ECO:0000313" key="5">
    <source>
        <dbReference type="Proteomes" id="UP000057158"/>
    </source>
</evidence>
<keyword evidence="4" id="KW-0808">Transferase</keyword>
<dbReference type="PROSITE" id="PS50206">
    <property type="entry name" value="RHODANESE_3"/>
    <property type="match status" value="2"/>
</dbReference>
<dbReference type="SMART" id="SM00450">
    <property type="entry name" value="RHOD"/>
    <property type="match status" value="2"/>
</dbReference>
<accession>A0A0M5IU69</accession>
<dbReference type="KEGG" id="des:DSOUD_2370"/>
<dbReference type="InterPro" id="IPR001763">
    <property type="entry name" value="Rhodanese-like_dom"/>
</dbReference>
<dbReference type="Gene3D" id="3.40.250.10">
    <property type="entry name" value="Rhodanese-like domain"/>
    <property type="match status" value="2"/>
</dbReference>
<dbReference type="InterPro" id="IPR036873">
    <property type="entry name" value="Rhodanese-like_dom_sf"/>
</dbReference>
<sequence>MIRRRLFYFLVVAMCSAALFAAGCHSDNDNPSPPPVNTDTGGQVSGTSAVPGTDLTEIAARLDLVLALGYNTTNPDALAKVLFDDTATTTDPFILDTREPADYAAGHIPGAVNIPLQNLPQALLDGTSGIPADREVVVASYWGNDGNMASLLINVARIADPVAQKAALDAKTALPYPKATGLFQGMTSWSFRRDLVPVGTRFDDAGAAGVVVEKATQPGTAAATPTDVYPAFSPFTASVDTVVDKILVRAKNYLNSVPTQFDLQVYPSALATNLEDGNAANDPQIVSVRSAAHFALGHIPGSINIAYQKVADLANSELIDPTKPVVAYCYTGHTGSISTMALGILGYPARNLLYGINGWNTSPAIASGQLLNFDLFKAWDFPLNDGSAVDLASLADYVPPTGCVECHSSLTAVFYDREVANPPIASVAPPSEGEG</sequence>
<dbReference type="CDD" id="cd00158">
    <property type="entry name" value="RHOD"/>
    <property type="match status" value="2"/>
</dbReference>
<evidence type="ECO:0000313" key="4">
    <source>
        <dbReference type="EMBL" id="ALC17131.1"/>
    </source>
</evidence>
<evidence type="ECO:0000259" key="3">
    <source>
        <dbReference type="PROSITE" id="PS50206"/>
    </source>
</evidence>
<keyword evidence="2" id="KW-0732">Signal</keyword>
<feature type="chain" id="PRO_5005803359" evidence="2">
    <location>
        <begin position="22"/>
        <end position="435"/>
    </location>
</feature>
<organism evidence="4 5">
    <name type="scientific">Desulfuromonas soudanensis</name>
    <dbReference type="NCBI Taxonomy" id="1603606"/>
    <lineage>
        <taxon>Bacteria</taxon>
        <taxon>Pseudomonadati</taxon>
        <taxon>Thermodesulfobacteriota</taxon>
        <taxon>Desulfuromonadia</taxon>
        <taxon>Desulfuromonadales</taxon>
        <taxon>Desulfuromonadaceae</taxon>
        <taxon>Desulfuromonas</taxon>
    </lineage>
</organism>
<protein>
    <submittedName>
        <fullName evidence="4">Dual rhodanese domain-containing 3-mercaptopyruvate sulfurtransferase SseA</fullName>
    </submittedName>
</protein>
<evidence type="ECO:0000256" key="1">
    <source>
        <dbReference type="SAM" id="MobiDB-lite"/>
    </source>
</evidence>
<dbReference type="InterPro" id="IPR050229">
    <property type="entry name" value="GlpE_sulfurtransferase"/>
</dbReference>
<gene>
    <name evidence="4" type="ORF">DSOUD_2370</name>
</gene>
<dbReference type="STRING" id="1603606.DSOUD_2370"/>
<feature type="domain" description="Rhodanese" evidence="3">
    <location>
        <begin position="88"/>
        <end position="138"/>
    </location>
</feature>
<dbReference type="PATRIC" id="fig|1603606.3.peg.2570"/>
<dbReference type="GO" id="GO:0004792">
    <property type="term" value="F:thiosulfate-cyanide sulfurtransferase activity"/>
    <property type="evidence" value="ECO:0007669"/>
    <property type="project" value="InterPro"/>
</dbReference>
<dbReference type="RefSeq" id="WP_082351242.1">
    <property type="nucleotide sequence ID" value="NZ_CP010802.1"/>
</dbReference>
<dbReference type="SUPFAM" id="SSF52821">
    <property type="entry name" value="Rhodanese/Cell cycle control phosphatase"/>
    <property type="match status" value="2"/>
</dbReference>
<dbReference type="PROSITE" id="PS00380">
    <property type="entry name" value="RHODANESE_1"/>
    <property type="match status" value="1"/>
</dbReference>
<keyword evidence="4" id="KW-0670">Pyruvate</keyword>
<dbReference type="InterPro" id="IPR001307">
    <property type="entry name" value="Thiosulphate_STrfase_CS"/>
</dbReference>